<reference evidence="1 2" key="1">
    <citation type="submission" date="2016-10" db="EMBL/GenBank/DDBJ databases">
        <authorList>
            <person name="Varghese N."/>
            <person name="Submissions S."/>
        </authorList>
    </citation>
    <scope>NUCLEOTIDE SEQUENCE [LARGE SCALE GENOMIC DNA]</scope>
    <source>
        <strain evidence="1 2">DSM 5563</strain>
    </source>
</reference>
<proteinExistence type="predicted"/>
<comment type="caution">
    <text evidence="1">The sequence shown here is derived from an EMBL/GenBank/DDBJ whole genome shotgun (WGS) entry which is preliminary data.</text>
</comment>
<protein>
    <submittedName>
        <fullName evidence="1">WG containing repeat-containing protein</fullName>
    </submittedName>
</protein>
<gene>
    <name evidence="1" type="ORF">SAMN02745723_103284</name>
</gene>
<name>A0AAJ5BGX2_9GAMM</name>
<accession>A0AAJ5BGX2</accession>
<organism evidence="1 2">
    <name type="scientific">Pragia fontium DSM 5563 = ATCC 49100</name>
    <dbReference type="NCBI Taxonomy" id="1122977"/>
    <lineage>
        <taxon>Bacteria</taxon>
        <taxon>Pseudomonadati</taxon>
        <taxon>Pseudomonadota</taxon>
        <taxon>Gammaproteobacteria</taxon>
        <taxon>Enterobacterales</taxon>
        <taxon>Budviciaceae</taxon>
        <taxon>Pragia</taxon>
    </lineage>
</organism>
<dbReference type="InterPro" id="IPR032774">
    <property type="entry name" value="WG_beta_rep"/>
</dbReference>
<evidence type="ECO:0000313" key="2">
    <source>
        <dbReference type="Proteomes" id="UP000226420"/>
    </source>
</evidence>
<dbReference type="Pfam" id="PF14903">
    <property type="entry name" value="WG_beta_rep"/>
    <property type="match status" value="2"/>
</dbReference>
<evidence type="ECO:0000313" key="1">
    <source>
        <dbReference type="EMBL" id="SFC67608.1"/>
    </source>
</evidence>
<dbReference type="AlphaFoldDB" id="A0AAJ5BGX2"/>
<dbReference type="EMBL" id="FOLW01000003">
    <property type="protein sequence ID" value="SFC67608.1"/>
    <property type="molecule type" value="Genomic_DNA"/>
</dbReference>
<sequence length="142" mass="15945">MELTTLVNCAQRDEKGKLHFSPQLLKKADYSEGMTDIYMDKSAYYVKPDGRALEVIIFDNGPDGFAEGLVRSRVNGKIGYFNRRFEQVIPADYDFGWSFENGRALVCSGCQPQPDGEHTAMVGGLWGYIDKQGKPLAPFKPR</sequence>
<dbReference type="Proteomes" id="UP000226420">
    <property type="component" value="Unassembled WGS sequence"/>
</dbReference>